<gene>
    <name evidence="11" type="ORF">BD410DRAFT_106452</name>
</gene>
<dbReference type="PIRSF" id="PIRSF000137">
    <property type="entry name" value="Alcohol_oxidase"/>
    <property type="match status" value="1"/>
</dbReference>
<evidence type="ECO:0000256" key="8">
    <source>
        <dbReference type="PIRSR" id="PIRSR000137-2"/>
    </source>
</evidence>
<dbReference type="EMBL" id="ML170272">
    <property type="protein sequence ID" value="TDL15528.1"/>
    <property type="molecule type" value="Genomic_DNA"/>
</dbReference>
<feature type="binding site" evidence="8">
    <location>
        <begin position="535"/>
        <end position="536"/>
    </location>
    <ligand>
        <name>FAD</name>
        <dbReference type="ChEBI" id="CHEBI:57692"/>
    </ligand>
</feature>
<dbReference type="InterPro" id="IPR007867">
    <property type="entry name" value="GMC_OxRtase_C"/>
</dbReference>
<feature type="binding site" evidence="8">
    <location>
        <position position="89"/>
    </location>
    <ligand>
        <name>FAD</name>
        <dbReference type="ChEBI" id="CHEBI:57692"/>
    </ligand>
</feature>
<dbReference type="Gene3D" id="3.50.50.60">
    <property type="entry name" value="FAD/NAD(P)-binding domain"/>
    <property type="match status" value="1"/>
</dbReference>
<evidence type="ECO:0000256" key="2">
    <source>
        <dbReference type="ARBA" id="ARBA00010790"/>
    </source>
</evidence>
<evidence type="ECO:0000256" key="7">
    <source>
        <dbReference type="PIRSR" id="PIRSR000137-1"/>
    </source>
</evidence>
<keyword evidence="3" id="KW-0285">Flavoprotein</keyword>
<evidence type="ECO:0000256" key="6">
    <source>
        <dbReference type="ARBA" id="ARBA00023002"/>
    </source>
</evidence>
<comment type="similarity">
    <text evidence="2">Belongs to the GMC oxidoreductase family.</text>
</comment>
<evidence type="ECO:0000256" key="3">
    <source>
        <dbReference type="ARBA" id="ARBA00022630"/>
    </source>
</evidence>
<dbReference type="AlphaFoldDB" id="A0A4Y7PKA1"/>
<dbReference type="PANTHER" id="PTHR11552">
    <property type="entry name" value="GLUCOSE-METHANOL-CHOLINE GMC OXIDOREDUCTASE"/>
    <property type="match status" value="1"/>
</dbReference>
<keyword evidence="6" id="KW-0560">Oxidoreductase</keyword>
<dbReference type="PROSITE" id="PS00624">
    <property type="entry name" value="GMC_OXRED_2"/>
    <property type="match status" value="1"/>
</dbReference>
<dbReference type="VEuPathDB" id="FungiDB:BD410DRAFT_106452"/>
<dbReference type="Proteomes" id="UP000294933">
    <property type="component" value="Unassembled WGS sequence"/>
</dbReference>
<keyword evidence="5 8" id="KW-0274">FAD</keyword>
<sequence>MMRSNFALCLILSLCRLASLVGASTTFDHIIVGGGASGLVLAEKLSRNSILYAQFIGDPAVDWEFVTVPQTHVSNKVISLPRGKALGGTAAVNGMYFVRAASKEYDAWETLGNPGWNWNTVDANIKAIENFTPASSSDAATFHATDSLQNHGTTGPIHVTYSNYWEPISVVPAYFSAVNALGIPTNTQAAGGSTFGAWQAPCSIDAKNRSRSYAVNTFLPAAEKRQNLVVMTGSQVTKINLLSGASSSGNIRASGVQYIVNNATQNVNVTTTGNVILTAGTYQTPKLLELSGIGNSTVLKKFSITPRVDLPGVGENLQDHYAAFTTFQLKDGLGPEVGQVFLNSTFFVEQFQLYLTKREGPFASVPSTTVSMIPFQTFINATKLAGLKASLDNSLKAFENTPLEKVITLQRSFIEDPTIPQIEFVLAPMIQDPTVTPDPSKTYMSIAVVYMRPFARGNVHISSTNPLQNPLIDHNYLGITEFETGVMAEALRFITEKIATTKPLSDLIEKTLQPAPGFSDTVLQNYVQHNVVSSWHPCGSASMLPKDQGGVVDANLKVYGTENIRVADASMIPLEIGTHTMATVYANALHAADVI</sequence>
<name>A0A4Y7PKA1_9AGAM</name>
<evidence type="ECO:0000259" key="10">
    <source>
        <dbReference type="PROSITE" id="PS00624"/>
    </source>
</evidence>
<feature type="active site" description="Proton donor" evidence="7">
    <location>
        <position position="536"/>
    </location>
</feature>
<dbReference type="PANTHER" id="PTHR11552:SF201">
    <property type="entry name" value="GLUCOSE-METHANOL-CHOLINE OXIDOREDUCTASE N-TERMINAL DOMAIN-CONTAINING PROTEIN"/>
    <property type="match status" value="1"/>
</dbReference>
<evidence type="ECO:0000256" key="5">
    <source>
        <dbReference type="ARBA" id="ARBA00022827"/>
    </source>
</evidence>
<feature type="signal peptide" evidence="9">
    <location>
        <begin position="1"/>
        <end position="23"/>
    </location>
</feature>
<dbReference type="InterPro" id="IPR000172">
    <property type="entry name" value="GMC_OxRdtase_N"/>
</dbReference>
<dbReference type="InterPro" id="IPR012132">
    <property type="entry name" value="GMC_OxRdtase"/>
</dbReference>
<feature type="active site" description="Proton acceptor" evidence="7">
    <location>
        <position position="579"/>
    </location>
</feature>
<organism evidence="11 12">
    <name type="scientific">Rickenella mellea</name>
    <dbReference type="NCBI Taxonomy" id="50990"/>
    <lineage>
        <taxon>Eukaryota</taxon>
        <taxon>Fungi</taxon>
        <taxon>Dikarya</taxon>
        <taxon>Basidiomycota</taxon>
        <taxon>Agaricomycotina</taxon>
        <taxon>Agaricomycetes</taxon>
        <taxon>Hymenochaetales</taxon>
        <taxon>Rickenellaceae</taxon>
        <taxon>Rickenella</taxon>
    </lineage>
</organism>
<dbReference type="STRING" id="50990.A0A4Y7PKA1"/>
<evidence type="ECO:0000256" key="4">
    <source>
        <dbReference type="ARBA" id="ARBA00022729"/>
    </source>
</evidence>
<evidence type="ECO:0000256" key="1">
    <source>
        <dbReference type="ARBA" id="ARBA00001974"/>
    </source>
</evidence>
<evidence type="ECO:0000256" key="9">
    <source>
        <dbReference type="SAM" id="SignalP"/>
    </source>
</evidence>
<dbReference type="Gene3D" id="3.30.560.10">
    <property type="entry name" value="Glucose Oxidase, domain 3"/>
    <property type="match status" value="1"/>
</dbReference>
<feature type="domain" description="Glucose-methanol-choline oxidoreductase N-terminal" evidence="10">
    <location>
        <begin position="280"/>
        <end position="294"/>
    </location>
</feature>
<accession>A0A4Y7PKA1</accession>
<dbReference type="OrthoDB" id="269227at2759"/>
<comment type="cofactor">
    <cofactor evidence="1 8">
        <name>FAD</name>
        <dbReference type="ChEBI" id="CHEBI:57692"/>
    </cofactor>
</comment>
<dbReference type="InterPro" id="IPR036188">
    <property type="entry name" value="FAD/NAD-bd_sf"/>
</dbReference>
<evidence type="ECO:0000313" key="12">
    <source>
        <dbReference type="Proteomes" id="UP000294933"/>
    </source>
</evidence>
<feature type="chain" id="PRO_5021432924" evidence="9">
    <location>
        <begin position="24"/>
        <end position="595"/>
    </location>
</feature>
<dbReference type="SUPFAM" id="SSF51905">
    <property type="entry name" value="FAD/NAD(P)-binding domain"/>
    <property type="match status" value="1"/>
</dbReference>
<keyword evidence="4 9" id="KW-0732">Signal</keyword>
<keyword evidence="12" id="KW-1185">Reference proteome</keyword>
<evidence type="ECO:0000313" key="11">
    <source>
        <dbReference type="EMBL" id="TDL15528.1"/>
    </source>
</evidence>
<proteinExistence type="inferred from homology"/>
<dbReference type="SUPFAM" id="SSF54373">
    <property type="entry name" value="FAD-linked reductases, C-terminal domain"/>
    <property type="match status" value="1"/>
</dbReference>
<protein>
    <submittedName>
        <fullName evidence="11">Alcohol oxidase</fullName>
    </submittedName>
</protein>
<dbReference type="GO" id="GO:0016614">
    <property type="term" value="F:oxidoreductase activity, acting on CH-OH group of donors"/>
    <property type="evidence" value="ECO:0007669"/>
    <property type="project" value="InterPro"/>
</dbReference>
<feature type="binding site" evidence="8">
    <location>
        <position position="236"/>
    </location>
    <ligand>
        <name>FAD</name>
        <dbReference type="ChEBI" id="CHEBI:57692"/>
    </ligand>
</feature>
<dbReference type="Pfam" id="PF00732">
    <property type="entry name" value="GMC_oxred_N"/>
    <property type="match status" value="1"/>
</dbReference>
<reference evidence="11 12" key="1">
    <citation type="submission" date="2018-06" db="EMBL/GenBank/DDBJ databases">
        <title>A transcriptomic atlas of mushroom development highlights an independent origin of complex multicellularity.</title>
        <authorList>
            <consortium name="DOE Joint Genome Institute"/>
            <person name="Krizsan K."/>
            <person name="Almasi E."/>
            <person name="Merenyi Z."/>
            <person name="Sahu N."/>
            <person name="Viragh M."/>
            <person name="Koszo T."/>
            <person name="Mondo S."/>
            <person name="Kiss B."/>
            <person name="Balint B."/>
            <person name="Kues U."/>
            <person name="Barry K."/>
            <person name="Hegedus J.C."/>
            <person name="Henrissat B."/>
            <person name="Johnson J."/>
            <person name="Lipzen A."/>
            <person name="Ohm R."/>
            <person name="Nagy I."/>
            <person name="Pangilinan J."/>
            <person name="Yan J."/>
            <person name="Xiong Y."/>
            <person name="Grigoriev I.V."/>
            <person name="Hibbett D.S."/>
            <person name="Nagy L.G."/>
        </authorList>
    </citation>
    <scope>NUCLEOTIDE SEQUENCE [LARGE SCALE GENOMIC DNA]</scope>
    <source>
        <strain evidence="11 12">SZMC22713</strain>
    </source>
</reference>
<dbReference type="GO" id="GO:0050660">
    <property type="term" value="F:flavin adenine dinucleotide binding"/>
    <property type="evidence" value="ECO:0007669"/>
    <property type="project" value="InterPro"/>
</dbReference>
<dbReference type="Pfam" id="PF05199">
    <property type="entry name" value="GMC_oxred_C"/>
    <property type="match status" value="1"/>
</dbReference>